<evidence type="ECO:0000313" key="1">
    <source>
        <dbReference type="EMBL" id="GAH52593.1"/>
    </source>
</evidence>
<accession>X1I4X0</accession>
<dbReference type="AlphaFoldDB" id="X1I4X0"/>
<name>X1I4X0_9ZZZZ</name>
<gene>
    <name evidence="1" type="ORF">S03H2_39937</name>
</gene>
<sequence>MKDNENILVKKLFNSSELKYFDEVKVKSLVKHLIRTGKLSVVNKDGRRFRDYLIKWNPDVAYHLPKLKKSKFEDVRICVTLPPFNVHGLTDFLGTKRVEINSLE</sequence>
<feature type="non-terminal residue" evidence="1">
    <location>
        <position position="104"/>
    </location>
</feature>
<dbReference type="EMBL" id="BARU01024724">
    <property type="protein sequence ID" value="GAH52593.1"/>
    <property type="molecule type" value="Genomic_DNA"/>
</dbReference>
<organism evidence="1">
    <name type="scientific">marine sediment metagenome</name>
    <dbReference type="NCBI Taxonomy" id="412755"/>
    <lineage>
        <taxon>unclassified sequences</taxon>
        <taxon>metagenomes</taxon>
        <taxon>ecological metagenomes</taxon>
    </lineage>
</organism>
<reference evidence="1" key="1">
    <citation type="journal article" date="2014" name="Front. Microbiol.">
        <title>High frequency of phylogenetically diverse reductive dehalogenase-homologous genes in deep subseafloor sedimentary metagenomes.</title>
        <authorList>
            <person name="Kawai M."/>
            <person name="Futagami T."/>
            <person name="Toyoda A."/>
            <person name="Takaki Y."/>
            <person name="Nishi S."/>
            <person name="Hori S."/>
            <person name="Arai W."/>
            <person name="Tsubouchi T."/>
            <person name="Morono Y."/>
            <person name="Uchiyama I."/>
            <person name="Ito T."/>
            <person name="Fujiyama A."/>
            <person name="Inagaki F."/>
            <person name="Takami H."/>
        </authorList>
    </citation>
    <scope>NUCLEOTIDE SEQUENCE</scope>
    <source>
        <strain evidence="1">Expedition CK06-06</strain>
    </source>
</reference>
<protein>
    <submittedName>
        <fullName evidence="1">Uncharacterized protein</fullName>
    </submittedName>
</protein>
<comment type="caution">
    <text evidence="1">The sequence shown here is derived from an EMBL/GenBank/DDBJ whole genome shotgun (WGS) entry which is preliminary data.</text>
</comment>
<proteinExistence type="predicted"/>